<dbReference type="KEGG" id="tet:TTHERM_00069700"/>
<dbReference type="Proteomes" id="UP000009168">
    <property type="component" value="Unassembled WGS sequence"/>
</dbReference>
<dbReference type="InParanoid" id="I7M6Z9"/>
<feature type="region of interest" description="Disordered" evidence="3">
    <location>
        <begin position="1163"/>
        <end position="1192"/>
    </location>
</feature>
<dbReference type="Gene3D" id="2.130.10.10">
    <property type="entry name" value="YVTN repeat-like/Quinoprotein amine dehydrogenase"/>
    <property type="match status" value="1"/>
</dbReference>
<name>I7M6Z9_TETTS</name>
<feature type="compositionally biased region" description="Polar residues" evidence="3">
    <location>
        <begin position="832"/>
        <end position="843"/>
    </location>
</feature>
<dbReference type="RefSeq" id="XP_001007807.2">
    <property type="nucleotide sequence ID" value="XM_001007807.2"/>
</dbReference>
<feature type="compositionally biased region" description="Polar residues" evidence="3">
    <location>
        <begin position="1178"/>
        <end position="1192"/>
    </location>
</feature>
<dbReference type="SUPFAM" id="SSF50978">
    <property type="entry name" value="WD40 repeat-like"/>
    <property type="match status" value="1"/>
</dbReference>
<dbReference type="STRING" id="312017.I7M6Z9"/>
<reference evidence="5" key="1">
    <citation type="journal article" date="2006" name="PLoS Biol.">
        <title>Macronuclear genome sequence of the ciliate Tetrahymena thermophila, a model eukaryote.</title>
        <authorList>
            <person name="Eisen J.A."/>
            <person name="Coyne R.S."/>
            <person name="Wu M."/>
            <person name="Wu D."/>
            <person name="Thiagarajan M."/>
            <person name="Wortman J.R."/>
            <person name="Badger J.H."/>
            <person name="Ren Q."/>
            <person name="Amedeo P."/>
            <person name="Jones K.M."/>
            <person name="Tallon L.J."/>
            <person name="Delcher A.L."/>
            <person name="Salzberg S.L."/>
            <person name="Silva J.C."/>
            <person name="Haas B.J."/>
            <person name="Majoros W.H."/>
            <person name="Farzad M."/>
            <person name="Carlton J.M."/>
            <person name="Smith R.K. Jr."/>
            <person name="Garg J."/>
            <person name="Pearlman R.E."/>
            <person name="Karrer K.M."/>
            <person name="Sun L."/>
            <person name="Manning G."/>
            <person name="Elde N.C."/>
            <person name="Turkewitz A.P."/>
            <person name="Asai D.J."/>
            <person name="Wilkes D.E."/>
            <person name="Wang Y."/>
            <person name="Cai H."/>
            <person name="Collins K."/>
            <person name="Stewart B.A."/>
            <person name="Lee S.R."/>
            <person name="Wilamowska K."/>
            <person name="Weinberg Z."/>
            <person name="Ruzzo W.L."/>
            <person name="Wloga D."/>
            <person name="Gaertig J."/>
            <person name="Frankel J."/>
            <person name="Tsao C.-C."/>
            <person name="Gorovsky M.A."/>
            <person name="Keeling P.J."/>
            <person name="Waller R.F."/>
            <person name="Patron N.J."/>
            <person name="Cherry J.M."/>
            <person name="Stover N.A."/>
            <person name="Krieger C.J."/>
            <person name="del Toro C."/>
            <person name="Ryder H.F."/>
            <person name="Williamson S.C."/>
            <person name="Barbeau R.A."/>
            <person name="Hamilton E.P."/>
            <person name="Orias E."/>
        </authorList>
    </citation>
    <scope>NUCLEOTIDE SEQUENCE [LARGE SCALE GENOMIC DNA]</scope>
    <source>
        <strain evidence="5">SB210</strain>
    </source>
</reference>
<dbReference type="PROSITE" id="PS50082">
    <property type="entry name" value="WD_REPEATS_2"/>
    <property type="match status" value="1"/>
</dbReference>
<accession>I7M6Z9</accession>
<feature type="region of interest" description="Disordered" evidence="3">
    <location>
        <begin position="826"/>
        <end position="856"/>
    </location>
</feature>
<feature type="repeat" description="WD" evidence="1">
    <location>
        <begin position="1558"/>
        <end position="1589"/>
    </location>
</feature>
<dbReference type="InterPro" id="IPR001680">
    <property type="entry name" value="WD40_rpt"/>
</dbReference>
<protein>
    <recommendedName>
        <fullName evidence="6">WD domain, G-beta repeat protein</fullName>
    </recommendedName>
</protein>
<keyword evidence="1" id="KW-0853">WD repeat</keyword>
<gene>
    <name evidence="4" type="ORF">TTHERM_00069700</name>
</gene>
<feature type="compositionally biased region" description="Polar residues" evidence="3">
    <location>
        <begin position="422"/>
        <end position="432"/>
    </location>
</feature>
<keyword evidence="2" id="KW-0175">Coiled coil</keyword>
<feature type="region of interest" description="Disordered" evidence="3">
    <location>
        <begin position="306"/>
        <end position="330"/>
    </location>
</feature>
<feature type="region of interest" description="Disordered" evidence="3">
    <location>
        <begin position="16"/>
        <end position="36"/>
    </location>
</feature>
<proteinExistence type="predicted"/>
<dbReference type="GeneID" id="7828997"/>
<evidence type="ECO:0000313" key="5">
    <source>
        <dbReference type="Proteomes" id="UP000009168"/>
    </source>
</evidence>
<evidence type="ECO:0008006" key="6">
    <source>
        <dbReference type="Google" id="ProtNLM"/>
    </source>
</evidence>
<sequence>MLRELDQNQFYQKGLIQMSNPPPQSEQGTQLQNHPLARKIPKYRVEKYLNLNGQDKENQMLESYIKFQRQGEISQQMANQQKIQNQNQVNYQQMMQNFTSCGNIQMQERATFGQKESSAFQNQNYINKDRQNSQDPNDSILCAQKSSSIKKNNSFSYEKLDLKSKIEQPYQVFSAEVKSCKFSNRPNSQDWLQFGNQQQQQRYDVKIDSNDKKKIAKNLNFTDSFNISQILKDSTNNLQNIPKQSYQQLNQSFHSNSSLNGSRAIITEKPPLNQQFQQQQQQQQYLQYQQQQQQQLYQIPIQNPPQQQDLTKKRSNSMTQSIISTQNSQQSLRITPAIMNQMSLQHQQQIQLQQQQPLQQKQQQIKQQENNFISQNQPNQQFNIYSHNIHQSQSENQSFNDSNLKLKTSNFCNLNNSSNSSAQKQFQTNNPNIQQSSQQQIIQKNVQEETTQNKPHNGNSNNNMDQSMMYKSVISQINEDFISKDSMNLLLHEEEFINQFKVKVDQEKNSIRQSYDFIMKHIYDQISIEMNKQFSQLDKQIADFTDLFQKFKSHAIEYKNISTSIPPLSSNLKNVWNSCILSNINNYIQEGFNNNSNKLQDNNLYDMIDWEECLKAKVQHQQQQHQYQQIYFQQKELLLQTECICQQIYSQLQTNRVPQFKDQSLNIFFNIVDLMKPQQSKNFTSNQGQLNPHHLLDNKKQNLRESKNNSLDRNAVINTEFSPERMGFRQQKTQQNTDSQLCFDGQTQKNICNTNNIMNLSEVNSKITKTDVEKWDTNQIFTQIQSRKPSIDEKSLVSALKKDFKQFEEEQTDSLPFDKLVKMQKQQLQKYGEQNSQGNLNEKYNNKTEENSNLGDTERQSLKIIAQDFVERIDSYKAPYMFRDEDQIAVLESSENIISNYLNENGKSQMDSNNSVQQPNAEKSQQNKKSRKNSSRNGKLSSLSNNGSNRNQLFTDREQEFQFDDQQDQFNNTYSIQLSVSRISNQEVDQLNETINNLRLLNESFQNNNLNETLMNLQLMNTQNNCQSSNNNNQNNNNGNNRLSLKQLLAQTNLQLAQQLNMNNQKTNNQNPPPPPPKQYNNLKQEAIDGNKKQTQKKQEENTIFSENELKKLREQLKKDDSLDDIQINENYSKKNIDSPAYNPKFFQRKLKNSRVNLISLPSSKTIEENNNDDTSEIESSQYSTQQNPKQEQLYTEQKMNIYDPAHINLPLSVKKETNQELQQNISEQNKKLSQNQKTQIDSQKNLESRNNLEDKFNKNNNNILNYRTNSHMEMLPPSQYQNTKKNYNEYNSVDQTRKGYSCDYDSQRSNQSLTAKETQVSSAYASNFEGQSVMSIMTSKRRFDSLTRNHQNQNNSLNSQSQPPHPSYNIEFEGYVKQKQNHTDSFQRSSFRMNSLQSSRAEKINSVQSPRNTQSNMEEEAQKYLEFNPISSDGYQFIKRDIQSIDIFKPKTYSLQNGENILQQELNSKGIQVISCLWVRENIFAFATTDNTLLIYDTSKANSENLQEQQLSLKKFSSKVPIHKMVRVNEQIIALSSKQSQNIKLFDIDKLDVSLQLIGHNENITEMTFIQPSVLVSTSSDGCMIVWQDFVITHKKQNKNEIKFMSAMNNLSRLVCIDSANQILIYQLLFNETKNRLCEIRNEKIIKTCSNISSINTQFSSNNMLACGTDEGIIRIYDIDDENVIKIIKVSLSQIQNLLLVEHPAQNYQNINYILIVGSQSDDDLVTFSKISNSNDIISTNSKYRISKEYSSNNYSTFFIQNQNSSNLQLFTLDQSTSQFSLWNMKFS</sequence>
<evidence type="ECO:0000256" key="2">
    <source>
        <dbReference type="SAM" id="Coils"/>
    </source>
</evidence>
<feature type="coiled-coil region" evidence="2">
    <location>
        <begin position="1212"/>
        <end position="1239"/>
    </location>
</feature>
<feature type="region of interest" description="Disordered" evidence="3">
    <location>
        <begin position="1398"/>
        <end position="1419"/>
    </location>
</feature>
<feature type="region of interest" description="Disordered" evidence="3">
    <location>
        <begin position="415"/>
        <end position="442"/>
    </location>
</feature>
<keyword evidence="5" id="KW-1185">Reference proteome</keyword>
<dbReference type="SMART" id="SM00320">
    <property type="entry name" value="WD40"/>
    <property type="match status" value="3"/>
</dbReference>
<feature type="compositionally biased region" description="Low complexity" evidence="3">
    <location>
        <begin position="319"/>
        <end position="330"/>
    </location>
</feature>
<evidence type="ECO:0000313" key="4">
    <source>
        <dbReference type="EMBL" id="EAR87562.2"/>
    </source>
</evidence>
<dbReference type="EMBL" id="GG662853">
    <property type="protein sequence ID" value="EAR87562.2"/>
    <property type="molecule type" value="Genomic_DNA"/>
</dbReference>
<feature type="compositionally biased region" description="Low complexity" evidence="3">
    <location>
        <begin position="433"/>
        <end position="442"/>
    </location>
</feature>
<dbReference type="InterPro" id="IPR015943">
    <property type="entry name" value="WD40/YVTN_repeat-like_dom_sf"/>
</dbReference>
<feature type="compositionally biased region" description="Low complexity" evidence="3">
    <location>
        <begin position="935"/>
        <end position="951"/>
    </location>
</feature>
<organism evidence="4 5">
    <name type="scientific">Tetrahymena thermophila (strain SB210)</name>
    <dbReference type="NCBI Taxonomy" id="312017"/>
    <lineage>
        <taxon>Eukaryota</taxon>
        <taxon>Sar</taxon>
        <taxon>Alveolata</taxon>
        <taxon>Ciliophora</taxon>
        <taxon>Intramacronucleata</taxon>
        <taxon>Oligohymenophorea</taxon>
        <taxon>Hymenostomatida</taxon>
        <taxon>Tetrahymenina</taxon>
        <taxon>Tetrahymenidae</taxon>
        <taxon>Tetrahymena</taxon>
    </lineage>
</organism>
<feature type="compositionally biased region" description="Polar residues" evidence="3">
    <location>
        <begin position="904"/>
        <end position="922"/>
    </location>
</feature>
<evidence type="ECO:0000256" key="3">
    <source>
        <dbReference type="SAM" id="MobiDB-lite"/>
    </source>
</evidence>
<feature type="compositionally biased region" description="Basic and acidic residues" evidence="3">
    <location>
        <begin position="844"/>
        <end position="856"/>
    </location>
</feature>
<feature type="region of interest" description="Disordered" evidence="3">
    <location>
        <begin position="904"/>
        <end position="951"/>
    </location>
</feature>
<dbReference type="InterPro" id="IPR036322">
    <property type="entry name" value="WD40_repeat_dom_sf"/>
</dbReference>
<feature type="region of interest" description="Disordered" evidence="3">
    <location>
        <begin position="1064"/>
        <end position="1083"/>
    </location>
</feature>
<evidence type="ECO:0000256" key="1">
    <source>
        <dbReference type="PROSITE-ProRule" id="PRU00221"/>
    </source>
</evidence>
<feature type="compositionally biased region" description="Polar residues" evidence="3">
    <location>
        <begin position="1398"/>
        <end position="1417"/>
    </location>
</feature>